<sequence>MGFLNNRGDWKKEDTIGKHLSLNTSSLVKRLHMKTAKMAPHSKFKSQISPIKRAVFVRLKPHLSKFVSDPAQSAFEIGIPLRNIIVRLMQSAQYYCSIQRNLLGTINSIRCFLLNVYGRADLAQPSLSPHASDSKSYQNWQCGITRKKEKSLVNSGKTIGMMMMLMMTSLCSSRKNSKTMYYIQTGYLPMKEEVDYRVYFIVMATFSCMFPGSTQGSCNGRPNLIDRACIRRKGFNIGGTPNTRW</sequence>
<keyword evidence="2" id="KW-1185">Reference proteome</keyword>
<name>A0A5N6NXW3_9ASTR</name>
<evidence type="ECO:0000313" key="1">
    <source>
        <dbReference type="EMBL" id="KAD5508526.1"/>
    </source>
</evidence>
<gene>
    <name evidence="1" type="ORF">E3N88_16229</name>
</gene>
<dbReference type="AlphaFoldDB" id="A0A5N6NXW3"/>
<protein>
    <submittedName>
        <fullName evidence="1">Uncharacterized protein</fullName>
    </submittedName>
</protein>
<dbReference type="Proteomes" id="UP000326396">
    <property type="component" value="Linkage Group LG16"/>
</dbReference>
<accession>A0A5N6NXW3</accession>
<comment type="caution">
    <text evidence="1">The sequence shown here is derived from an EMBL/GenBank/DDBJ whole genome shotgun (WGS) entry which is preliminary data.</text>
</comment>
<evidence type="ECO:0000313" key="2">
    <source>
        <dbReference type="Proteomes" id="UP000326396"/>
    </source>
</evidence>
<dbReference type="EMBL" id="SZYD01000008">
    <property type="protein sequence ID" value="KAD5508526.1"/>
    <property type="molecule type" value="Genomic_DNA"/>
</dbReference>
<proteinExistence type="predicted"/>
<reference evidence="1 2" key="1">
    <citation type="submission" date="2019-05" db="EMBL/GenBank/DDBJ databases">
        <title>Mikania micrantha, genome provides insights into the molecular mechanism of rapid growth.</title>
        <authorList>
            <person name="Liu B."/>
        </authorList>
    </citation>
    <scope>NUCLEOTIDE SEQUENCE [LARGE SCALE GENOMIC DNA]</scope>
    <source>
        <strain evidence="1">NLD-2019</strain>
        <tissue evidence="1">Leaf</tissue>
    </source>
</reference>
<organism evidence="1 2">
    <name type="scientific">Mikania micrantha</name>
    <name type="common">bitter vine</name>
    <dbReference type="NCBI Taxonomy" id="192012"/>
    <lineage>
        <taxon>Eukaryota</taxon>
        <taxon>Viridiplantae</taxon>
        <taxon>Streptophyta</taxon>
        <taxon>Embryophyta</taxon>
        <taxon>Tracheophyta</taxon>
        <taxon>Spermatophyta</taxon>
        <taxon>Magnoliopsida</taxon>
        <taxon>eudicotyledons</taxon>
        <taxon>Gunneridae</taxon>
        <taxon>Pentapetalae</taxon>
        <taxon>asterids</taxon>
        <taxon>campanulids</taxon>
        <taxon>Asterales</taxon>
        <taxon>Asteraceae</taxon>
        <taxon>Asteroideae</taxon>
        <taxon>Heliantheae alliance</taxon>
        <taxon>Eupatorieae</taxon>
        <taxon>Mikania</taxon>
    </lineage>
</organism>